<feature type="region of interest" description="Disordered" evidence="1">
    <location>
        <begin position="618"/>
        <end position="639"/>
    </location>
</feature>
<dbReference type="OrthoDB" id="1923159at2759"/>
<feature type="region of interest" description="Disordered" evidence="1">
    <location>
        <begin position="709"/>
        <end position="728"/>
    </location>
</feature>
<proteinExistence type="predicted"/>
<keyword evidence="3" id="KW-1185">Reference proteome</keyword>
<feature type="region of interest" description="Disordered" evidence="1">
    <location>
        <begin position="91"/>
        <end position="121"/>
    </location>
</feature>
<dbReference type="Proteomes" id="UP000799444">
    <property type="component" value="Unassembled WGS sequence"/>
</dbReference>
<organism evidence="2 3">
    <name type="scientific">Polyplosphaeria fusca</name>
    <dbReference type="NCBI Taxonomy" id="682080"/>
    <lineage>
        <taxon>Eukaryota</taxon>
        <taxon>Fungi</taxon>
        <taxon>Dikarya</taxon>
        <taxon>Ascomycota</taxon>
        <taxon>Pezizomycotina</taxon>
        <taxon>Dothideomycetes</taxon>
        <taxon>Pleosporomycetidae</taxon>
        <taxon>Pleosporales</taxon>
        <taxon>Tetraplosphaeriaceae</taxon>
        <taxon>Polyplosphaeria</taxon>
    </lineage>
</organism>
<gene>
    <name evidence="2" type="ORF">EJ04DRAFT_564416</name>
</gene>
<feature type="compositionally biased region" description="Polar residues" evidence="1">
    <location>
        <begin position="659"/>
        <end position="670"/>
    </location>
</feature>
<accession>A0A9P4V3G0</accession>
<evidence type="ECO:0000313" key="2">
    <source>
        <dbReference type="EMBL" id="KAF2734280.1"/>
    </source>
</evidence>
<feature type="compositionally biased region" description="Polar residues" evidence="1">
    <location>
        <begin position="354"/>
        <end position="369"/>
    </location>
</feature>
<feature type="compositionally biased region" description="Low complexity" evidence="1">
    <location>
        <begin position="673"/>
        <end position="685"/>
    </location>
</feature>
<sequence length="915" mass="95984">MPGVMNWAGLVSYRLGLDMTDLQYLCFLSVSSLGMSSAQQSLVVFVMAIVYDQLFSPEEEASFNVDALVNDPYVDSATPIPIQLYHQPRRATPTIPPGFTASAVPKTLQDPPSRPLSRAGSAIVTPAVPVIPITPARTAKASKSEKTEAASPSKAAALTKADGSKKKTSDIGPNTAAGVVKQEPGGEQKEERAVPKADHKSPSKTAKSKGNAKKNQSAAQNESKDVNSVEVVSRKQQPPTKLDIAAATTASENDRPATGSKTETQAKKLRAVSLASETSAPSSPVGLATASPVKRSTAPRTLRVVPTPKADIPPPLSAASAASVPHVPTVDKLRSRQASIASINFPGTPASELISDNASITSASMSRANSPPPIGGKVGSAPVRKKTKSQVKKERQERARQIAEEAQAVDEHVKSEAELEHAPIVGRKKKAKKPATATKPTQAEVASQPPSPKADVEEEEAEPEEVPIPAPKKTTKAKPAVSSPRMSQAVPDVASPPDQHKEKGQFSALQLVIALQKDGELPVSNLEFFKPPSASLAHARAAQGNMAPAPPDVKIHISEADLDALSKKKPVRLRGQDGKSESNTLITPEGRFFWGLAQDYEENALRYEKRIRDCDPQFKFNPRKQTARPHAYNINPQAPSKDVLPALATALKEAGAKLSKSTAASPSQQMPKLDPTSTLLGSTSLPLPPLPPVQTPSEEFQGVQLTPDLQNLHLPPAPPPPPQPQQTPADAIAYLNQFVLPQTDDPPPSTPPTEMAAVGGPPGAGLGNMAVNVNKIAKAAKAVAEGGVVGAELEGMGSVDPEVLGGVVVQGLEALVGAGLGLGLQSNSDLGVDEKGNITLGGQGLDVHGLMQAIESGGGLTGLDGARMQRRGRKSVLSVEEAEQALLAAKKDHDAIDKKLNAVMKRNKRAVMGKG</sequence>
<feature type="region of interest" description="Disordered" evidence="1">
    <location>
        <begin position="658"/>
        <end position="698"/>
    </location>
</feature>
<feature type="compositionally biased region" description="Basic and acidic residues" evidence="1">
    <location>
        <begin position="391"/>
        <end position="421"/>
    </location>
</feature>
<dbReference type="EMBL" id="ML996150">
    <property type="protein sequence ID" value="KAF2734280.1"/>
    <property type="molecule type" value="Genomic_DNA"/>
</dbReference>
<comment type="caution">
    <text evidence="2">The sequence shown here is derived from an EMBL/GenBank/DDBJ whole genome shotgun (WGS) entry which is preliminary data.</text>
</comment>
<dbReference type="AlphaFoldDB" id="A0A9P4V3G0"/>
<feature type="compositionally biased region" description="Acidic residues" evidence="1">
    <location>
        <begin position="456"/>
        <end position="465"/>
    </location>
</feature>
<evidence type="ECO:0000256" key="1">
    <source>
        <dbReference type="SAM" id="MobiDB-lite"/>
    </source>
</evidence>
<feature type="region of interest" description="Disordered" evidence="1">
    <location>
        <begin position="136"/>
        <end position="325"/>
    </location>
</feature>
<feature type="compositionally biased region" description="Basic and acidic residues" evidence="1">
    <location>
        <begin position="184"/>
        <end position="201"/>
    </location>
</feature>
<name>A0A9P4V3G0_9PLEO</name>
<feature type="compositionally biased region" description="Low complexity" evidence="1">
    <location>
        <begin position="149"/>
        <end position="161"/>
    </location>
</feature>
<reference evidence="2" key="1">
    <citation type="journal article" date="2020" name="Stud. Mycol.">
        <title>101 Dothideomycetes genomes: a test case for predicting lifestyles and emergence of pathogens.</title>
        <authorList>
            <person name="Haridas S."/>
            <person name="Albert R."/>
            <person name="Binder M."/>
            <person name="Bloem J."/>
            <person name="Labutti K."/>
            <person name="Salamov A."/>
            <person name="Andreopoulos B."/>
            <person name="Baker S."/>
            <person name="Barry K."/>
            <person name="Bills G."/>
            <person name="Bluhm B."/>
            <person name="Cannon C."/>
            <person name="Castanera R."/>
            <person name="Culley D."/>
            <person name="Daum C."/>
            <person name="Ezra D."/>
            <person name="Gonzalez J."/>
            <person name="Henrissat B."/>
            <person name="Kuo A."/>
            <person name="Liang C."/>
            <person name="Lipzen A."/>
            <person name="Lutzoni F."/>
            <person name="Magnuson J."/>
            <person name="Mondo S."/>
            <person name="Nolan M."/>
            <person name="Ohm R."/>
            <person name="Pangilinan J."/>
            <person name="Park H.-J."/>
            <person name="Ramirez L."/>
            <person name="Alfaro M."/>
            <person name="Sun H."/>
            <person name="Tritt A."/>
            <person name="Yoshinaga Y."/>
            <person name="Zwiers L.-H."/>
            <person name="Turgeon B."/>
            <person name="Goodwin S."/>
            <person name="Spatafora J."/>
            <person name="Crous P."/>
            <person name="Grigoriev I."/>
        </authorList>
    </citation>
    <scope>NUCLEOTIDE SEQUENCE</scope>
    <source>
        <strain evidence="2">CBS 125425</strain>
    </source>
</reference>
<feature type="region of interest" description="Disordered" evidence="1">
    <location>
        <begin position="345"/>
        <end position="501"/>
    </location>
</feature>
<evidence type="ECO:0000313" key="3">
    <source>
        <dbReference type="Proteomes" id="UP000799444"/>
    </source>
</evidence>
<feature type="compositionally biased region" description="Pro residues" evidence="1">
    <location>
        <begin position="715"/>
        <end position="725"/>
    </location>
</feature>
<protein>
    <submittedName>
        <fullName evidence="2">Uncharacterized protein</fullName>
    </submittedName>
</protein>